<evidence type="ECO:0000256" key="1">
    <source>
        <dbReference type="SAM" id="MobiDB-lite"/>
    </source>
</evidence>
<comment type="caution">
    <text evidence="2">The sequence shown here is derived from an EMBL/GenBank/DDBJ whole genome shotgun (WGS) entry which is preliminary data.</text>
</comment>
<dbReference type="EMBL" id="QWED01000005">
    <property type="protein sequence ID" value="RIJ19447.1"/>
    <property type="molecule type" value="Genomic_DNA"/>
</dbReference>
<name>A0A399QQ07_9MICO</name>
<dbReference type="AlphaFoldDB" id="A0A399QQ07"/>
<sequence length="104" mass="11280">MTDYNGRAVPFDPEDPEGPDLPDLSTLGTNPGSRMFKARNALRGSLETLTEARDTLRVDLQTAVRRWKEQQEVSAALQAINPAGDRGQRLVDASDARTAIGNAS</sequence>
<gene>
    <name evidence="2" type="ORF">DZF97_00695</name>
</gene>
<protein>
    <submittedName>
        <fullName evidence="2">Uncharacterized protein</fullName>
    </submittedName>
</protein>
<organism evidence="2 3">
    <name type="scientific">Clavibacter nebraskensis</name>
    <dbReference type="NCBI Taxonomy" id="31963"/>
    <lineage>
        <taxon>Bacteria</taxon>
        <taxon>Bacillati</taxon>
        <taxon>Actinomycetota</taxon>
        <taxon>Actinomycetes</taxon>
        <taxon>Micrococcales</taxon>
        <taxon>Microbacteriaceae</taxon>
        <taxon>Clavibacter</taxon>
    </lineage>
</organism>
<accession>A0A399QQ07</accession>
<evidence type="ECO:0000313" key="2">
    <source>
        <dbReference type="EMBL" id="RIJ19447.1"/>
    </source>
</evidence>
<evidence type="ECO:0000313" key="3">
    <source>
        <dbReference type="Proteomes" id="UP000265361"/>
    </source>
</evidence>
<reference evidence="2 3" key="1">
    <citation type="submission" date="2018-08" db="EMBL/GenBank/DDBJ databases">
        <title>Genome Sequence of Clavibacter michiganensis Subspecies type strains, and the Atypical Peach-Colored Strains Isolated from Tomato.</title>
        <authorList>
            <person name="Osdaghi E."/>
            <person name="Portier P."/>
            <person name="Briand M."/>
            <person name="Jacques M.-A."/>
        </authorList>
    </citation>
    <scope>NUCLEOTIDE SEQUENCE [LARGE SCALE GENOMIC DNA]</scope>
    <source>
        <strain evidence="2 3">CFBP 7577</strain>
    </source>
</reference>
<dbReference type="Proteomes" id="UP000265361">
    <property type="component" value="Unassembled WGS sequence"/>
</dbReference>
<proteinExistence type="predicted"/>
<feature type="region of interest" description="Disordered" evidence="1">
    <location>
        <begin position="1"/>
        <end position="33"/>
    </location>
</feature>